<keyword evidence="6" id="KW-0472">Membrane</keyword>
<dbReference type="SUPFAM" id="SSF56954">
    <property type="entry name" value="Outer membrane efflux proteins (OEP)"/>
    <property type="match status" value="1"/>
</dbReference>
<dbReference type="AlphaFoldDB" id="A0A419EMT1"/>
<evidence type="ECO:0000256" key="4">
    <source>
        <dbReference type="ARBA" id="ARBA00022452"/>
    </source>
</evidence>
<keyword evidence="5" id="KW-0812">Transmembrane</keyword>
<dbReference type="InterPro" id="IPR051906">
    <property type="entry name" value="TolC-like"/>
</dbReference>
<dbReference type="PANTHER" id="PTHR30026:SF23">
    <property type="entry name" value="TO APRF-PUTATIVE OUTER MEMBRANE EFFLUX PROTEIN OR SECRETED ALKALINE PHOSPHATASE-RELATED"/>
    <property type="match status" value="1"/>
</dbReference>
<evidence type="ECO:0000313" key="11">
    <source>
        <dbReference type="Proteomes" id="UP000285961"/>
    </source>
</evidence>
<dbReference type="GO" id="GO:0015288">
    <property type="term" value="F:porin activity"/>
    <property type="evidence" value="ECO:0007669"/>
    <property type="project" value="TreeGrafter"/>
</dbReference>
<proteinExistence type="inferred from homology"/>
<dbReference type="Proteomes" id="UP000285961">
    <property type="component" value="Unassembled WGS sequence"/>
</dbReference>
<keyword evidence="9" id="KW-0732">Signal</keyword>
<comment type="similarity">
    <text evidence="2">Belongs to the outer membrane factor (OMF) (TC 1.B.17) family.</text>
</comment>
<organism evidence="10 11">
    <name type="scientific">Candidatus Abyssobacteria bacterium SURF_17</name>
    <dbReference type="NCBI Taxonomy" id="2093361"/>
    <lineage>
        <taxon>Bacteria</taxon>
        <taxon>Pseudomonadati</taxon>
        <taxon>Candidatus Hydrogenedentota</taxon>
        <taxon>Candidatus Abyssobacteria</taxon>
    </lineage>
</organism>
<evidence type="ECO:0000256" key="7">
    <source>
        <dbReference type="ARBA" id="ARBA00023237"/>
    </source>
</evidence>
<protein>
    <submittedName>
        <fullName evidence="10">TolC family protein</fullName>
    </submittedName>
</protein>
<evidence type="ECO:0000256" key="2">
    <source>
        <dbReference type="ARBA" id="ARBA00007613"/>
    </source>
</evidence>
<comment type="subcellular location">
    <subcellularLocation>
        <location evidence="1">Cell outer membrane</location>
    </subcellularLocation>
</comment>
<evidence type="ECO:0000313" key="10">
    <source>
        <dbReference type="EMBL" id="RJP63937.1"/>
    </source>
</evidence>
<dbReference type="Gene3D" id="1.20.1600.10">
    <property type="entry name" value="Outer membrane efflux proteins (OEP)"/>
    <property type="match status" value="1"/>
</dbReference>
<dbReference type="PANTHER" id="PTHR30026">
    <property type="entry name" value="OUTER MEMBRANE PROTEIN TOLC"/>
    <property type="match status" value="1"/>
</dbReference>
<dbReference type="GO" id="GO:0009279">
    <property type="term" value="C:cell outer membrane"/>
    <property type="evidence" value="ECO:0007669"/>
    <property type="project" value="UniProtKB-SubCell"/>
</dbReference>
<evidence type="ECO:0000256" key="8">
    <source>
        <dbReference type="SAM" id="MobiDB-lite"/>
    </source>
</evidence>
<feature type="region of interest" description="Disordered" evidence="8">
    <location>
        <begin position="35"/>
        <end position="56"/>
    </location>
</feature>
<evidence type="ECO:0000256" key="3">
    <source>
        <dbReference type="ARBA" id="ARBA00022448"/>
    </source>
</evidence>
<comment type="caution">
    <text evidence="10">The sequence shown here is derived from an EMBL/GenBank/DDBJ whole genome shotgun (WGS) entry which is preliminary data.</text>
</comment>
<evidence type="ECO:0000256" key="6">
    <source>
        <dbReference type="ARBA" id="ARBA00023136"/>
    </source>
</evidence>
<dbReference type="Pfam" id="PF02321">
    <property type="entry name" value="OEP"/>
    <property type="match status" value="2"/>
</dbReference>
<gene>
    <name evidence="10" type="ORF">C4532_20105</name>
</gene>
<keyword evidence="3" id="KW-0813">Transport</keyword>
<keyword evidence="4" id="KW-1134">Transmembrane beta strand</keyword>
<evidence type="ECO:0000256" key="5">
    <source>
        <dbReference type="ARBA" id="ARBA00022692"/>
    </source>
</evidence>
<evidence type="ECO:0000256" key="9">
    <source>
        <dbReference type="SAM" id="SignalP"/>
    </source>
</evidence>
<reference evidence="10 11" key="1">
    <citation type="journal article" date="2017" name="ISME J.">
        <title>Energy and carbon metabolisms in a deep terrestrial subsurface fluid microbial community.</title>
        <authorList>
            <person name="Momper L."/>
            <person name="Jungbluth S.P."/>
            <person name="Lee M.D."/>
            <person name="Amend J.P."/>
        </authorList>
    </citation>
    <scope>NUCLEOTIDE SEQUENCE [LARGE SCALE GENOMIC DNA]</scope>
    <source>
        <strain evidence="10">SURF_17</strain>
    </source>
</reference>
<feature type="signal peptide" evidence="9">
    <location>
        <begin position="1"/>
        <end position="27"/>
    </location>
</feature>
<dbReference type="InterPro" id="IPR003423">
    <property type="entry name" value="OMP_efflux"/>
</dbReference>
<keyword evidence="7" id="KW-0998">Cell outer membrane</keyword>
<dbReference type="EMBL" id="QZKI01000144">
    <property type="protein sequence ID" value="RJP63937.1"/>
    <property type="molecule type" value="Genomic_DNA"/>
</dbReference>
<feature type="chain" id="PRO_5019525803" evidence="9">
    <location>
        <begin position="28"/>
        <end position="551"/>
    </location>
</feature>
<name>A0A419EMT1_9BACT</name>
<dbReference type="GO" id="GO:1990281">
    <property type="term" value="C:efflux pump complex"/>
    <property type="evidence" value="ECO:0007669"/>
    <property type="project" value="TreeGrafter"/>
</dbReference>
<evidence type="ECO:0000256" key="1">
    <source>
        <dbReference type="ARBA" id="ARBA00004442"/>
    </source>
</evidence>
<accession>A0A419EMT1</accession>
<dbReference type="GO" id="GO:0015562">
    <property type="term" value="F:efflux transmembrane transporter activity"/>
    <property type="evidence" value="ECO:0007669"/>
    <property type="project" value="InterPro"/>
</dbReference>
<sequence>MSSVMKMAICLALASCCCMGGAGVAYGEEAAPPVEEQATVPVQEEAPGPAQEQTPAPVEKEIALSLHDVVRKALEANLDIAVERYNPDIRDAELLSAQGEFDPTITIDYSYSEEEVPQTTREGLASGAGTTDTLTKDLSLTLGGKLMSGTEYEAFFDREQSQFTQKDTFIDPDPLVLGDEFIGDVRNPSEYNLDLTFSLTQPLLKDFGYDANLADIRIARTQKGMSIEDFRKRVMDVIAEAQSAYWDLVATIENLRVTERSLEVAQDLLEENRIRLEVGTMAQLEVLQAETGVAQREEEVIVSRALIKDAEDNLKRILNLPKDTEEWKTRIVPTDQPVIVETEADLLSLLEAALEKRPDYKRSLMQIETDAINERFARNQLLPSVDLTGEYQFRAVNSELHSAFDDIERGTSPSWLLGVTAEYPIGNRTAKGDYSKARLEKMQSVKEAENLRLAIIVDVKRAVRGIETSLKLIEATRKGAELARESLSAERKKLEVGVTTSHDVLEFESELTDAERREIVANIGYRKALINLAVAVGTILEENNIVIEEAL</sequence>